<dbReference type="AlphaFoldDB" id="A6FZX1"/>
<accession>A6FZX1</accession>
<comment type="caution">
    <text evidence="2">The sequence shown here is derived from an EMBL/GenBank/DDBJ whole genome shotgun (WGS) entry which is preliminary data.</text>
</comment>
<evidence type="ECO:0000256" key="1">
    <source>
        <dbReference type="SAM" id="SignalP"/>
    </source>
</evidence>
<organism evidence="2 3">
    <name type="scientific">Plesiocystis pacifica SIR-1</name>
    <dbReference type="NCBI Taxonomy" id="391625"/>
    <lineage>
        <taxon>Bacteria</taxon>
        <taxon>Pseudomonadati</taxon>
        <taxon>Myxococcota</taxon>
        <taxon>Polyangia</taxon>
        <taxon>Nannocystales</taxon>
        <taxon>Nannocystaceae</taxon>
        <taxon>Plesiocystis</taxon>
    </lineage>
</organism>
<dbReference type="RefSeq" id="WP_006970020.1">
    <property type="nucleotide sequence ID" value="NZ_ABCS01000007.1"/>
</dbReference>
<sequence>MPTSRLPSFWCPLRLGAVSLALALAGAGSACKKDDEPSVEERSKPLVYEDVEAAKASDVRELPKARYARSLEDQLDLLPADCEDYLIVRDLRPVLAQARRVEAVMAGPLQRALDGLAPLLDASEAQAQPPDAPRSGEAAKARLKRTRDALALILAGLESAGIALDRGFIVANLNASPTLIFSAEGLDRVSTLASLLGAEAAAWTRGCGAIEGDGHEGWYACVVEGAEPHAAGGQGAARVSTLARELPGVELDATNLVLRLGPLPEQGLGTGEEEPAEPQLIAALRTDPGLWELSVPLPREFAAGEDAAGEGLLAPGPAPALRSLVPGASFAWLRLDPKAVSEQLPPAAAGMAGEVVDALTGELYLGAHDDPDAIVVQVGTSDFKASSQAIMSLAGMLPGKPVEAGPLSGLKVEFERKPVALDGKLVPAVGMLFAGETLDDWRSTLGVDLRGKLWAYGDYASFVLGEVEATPEALGKLRGTGPTPATLSALPPTLGRALVDGEVGVVFHVVLDDWQVPPSEDELRELLGPTEGVDEATLDAAAAGIAEAFHALAPWSSVDVWLRRVDGRWLAQLTVVPFDAASDAAEREAAGQALDAVLAGAGASAKAGESPYAGLVEAYGESPRAPAYRARVGQAPRHHGAVGMLELSLLSAVALPAVVEFSRQAQAREPSEETQRILSTALAVRERSGGCEELVGEAGPTPALELDCNAGPGGRCRAQSEDPRADAGQYPSEAWSEGAWAKLGYTPQGAAAPGHRYHYSFSAALDGDACRFVAKAEGDLDGDGTFGSYARELIVAADGSQRAPAMTVVPEAP</sequence>
<protein>
    <recommendedName>
        <fullName evidence="4">Lipoprotein</fullName>
    </recommendedName>
</protein>
<dbReference type="OrthoDB" id="5505530at2"/>
<keyword evidence="1" id="KW-0732">Signal</keyword>
<dbReference type="PROSITE" id="PS51257">
    <property type="entry name" value="PROKAR_LIPOPROTEIN"/>
    <property type="match status" value="1"/>
</dbReference>
<feature type="chain" id="PRO_5002697340" description="Lipoprotein" evidence="1">
    <location>
        <begin position="33"/>
        <end position="813"/>
    </location>
</feature>
<dbReference type="EMBL" id="ABCS01000007">
    <property type="protein sequence ID" value="EDM80927.1"/>
    <property type="molecule type" value="Genomic_DNA"/>
</dbReference>
<keyword evidence="3" id="KW-1185">Reference proteome</keyword>
<evidence type="ECO:0000313" key="2">
    <source>
        <dbReference type="EMBL" id="EDM80927.1"/>
    </source>
</evidence>
<evidence type="ECO:0000313" key="3">
    <source>
        <dbReference type="Proteomes" id="UP000005801"/>
    </source>
</evidence>
<name>A6FZX1_9BACT</name>
<feature type="signal peptide" evidence="1">
    <location>
        <begin position="1"/>
        <end position="32"/>
    </location>
</feature>
<gene>
    <name evidence="2" type="ORF">PPSIR1_28493</name>
</gene>
<dbReference type="Proteomes" id="UP000005801">
    <property type="component" value="Unassembled WGS sequence"/>
</dbReference>
<reference evidence="2 3" key="1">
    <citation type="submission" date="2007-06" db="EMBL/GenBank/DDBJ databases">
        <authorList>
            <person name="Shimkets L."/>
            <person name="Ferriera S."/>
            <person name="Johnson J."/>
            <person name="Kravitz S."/>
            <person name="Beeson K."/>
            <person name="Sutton G."/>
            <person name="Rogers Y.-H."/>
            <person name="Friedman R."/>
            <person name="Frazier M."/>
            <person name="Venter J.C."/>
        </authorList>
    </citation>
    <scope>NUCLEOTIDE SEQUENCE [LARGE SCALE GENOMIC DNA]</scope>
    <source>
        <strain evidence="2 3">SIR-1</strain>
    </source>
</reference>
<evidence type="ECO:0008006" key="4">
    <source>
        <dbReference type="Google" id="ProtNLM"/>
    </source>
</evidence>
<proteinExistence type="predicted"/>